<organism evidence="2 3">
    <name type="scientific">Haloferula luteola</name>
    <dbReference type="NCBI Taxonomy" id="595692"/>
    <lineage>
        <taxon>Bacteria</taxon>
        <taxon>Pseudomonadati</taxon>
        <taxon>Verrucomicrobiota</taxon>
        <taxon>Verrucomicrobiia</taxon>
        <taxon>Verrucomicrobiales</taxon>
        <taxon>Verrucomicrobiaceae</taxon>
        <taxon>Haloferula</taxon>
    </lineage>
</organism>
<accession>A0A840UX99</accession>
<reference evidence="2 3" key="1">
    <citation type="submission" date="2020-08" db="EMBL/GenBank/DDBJ databases">
        <title>Genomic Encyclopedia of Type Strains, Phase IV (KMG-IV): sequencing the most valuable type-strain genomes for metagenomic binning, comparative biology and taxonomic classification.</title>
        <authorList>
            <person name="Goeker M."/>
        </authorList>
    </citation>
    <scope>NUCLEOTIDE SEQUENCE [LARGE SCALE GENOMIC DNA]</scope>
    <source>
        <strain evidence="2 3">YC6886</strain>
    </source>
</reference>
<feature type="transmembrane region" description="Helical" evidence="1">
    <location>
        <begin position="12"/>
        <end position="32"/>
    </location>
</feature>
<protein>
    <submittedName>
        <fullName evidence="2">Uncharacterized protein</fullName>
    </submittedName>
</protein>
<comment type="caution">
    <text evidence="2">The sequence shown here is derived from an EMBL/GenBank/DDBJ whole genome shotgun (WGS) entry which is preliminary data.</text>
</comment>
<name>A0A840UX99_9BACT</name>
<dbReference type="EMBL" id="JACHFD010000002">
    <property type="protein sequence ID" value="MBB5350355.1"/>
    <property type="molecule type" value="Genomic_DNA"/>
</dbReference>
<keyword evidence="1" id="KW-1133">Transmembrane helix</keyword>
<dbReference type="AlphaFoldDB" id="A0A840UX99"/>
<proteinExistence type="predicted"/>
<keyword evidence="3" id="KW-1185">Reference proteome</keyword>
<evidence type="ECO:0000313" key="3">
    <source>
        <dbReference type="Proteomes" id="UP000557717"/>
    </source>
</evidence>
<gene>
    <name evidence="2" type="ORF">HNR46_000579</name>
</gene>
<keyword evidence="1" id="KW-0472">Membrane</keyword>
<evidence type="ECO:0000313" key="2">
    <source>
        <dbReference type="EMBL" id="MBB5350355.1"/>
    </source>
</evidence>
<dbReference type="Proteomes" id="UP000557717">
    <property type="component" value="Unassembled WGS sequence"/>
</dbReference>
<evidence type="ECO:0000256" key="1">
    <source>
        <dbReference type="SAM" id="Phobius"/>
    </source>
</evidence>
<keyword evidence="1" id="KW-0812">Transmembrane</keyword>
<dbReference type="RefSeq" id="WP_184015583.1">
    <property type="nucleotide sequence ID" value="NZ_JACHFD010000002.1"/>
</dbReference>
<sequence length="135" mass="14511">MPRRASSGPKPTLIVSLIAIAVLAFVGGKAWIGQKGSSSPLDGAPLDMVQVEINSNALRGNSYVVDGMIDGKLAWTADQGQLISLQVGENDQARFLGIEIPAELSKINIERGRHYAFRVRFRDRGIAVAEAVQPL</sequence>